<keyword evidence="2" id="KW-0645">Protease</keyword>
<dbReference type="PRINTS" id="PR00723">
    <property type="entry name" value="SUBTILISIN"/>
</dbReference>
<evidence type="ECO:0000256" key="6">
    <source>
        <dbReference type="SAM" id="SignalP"/>
    </source>
</evidence>
<keyword evidence="3" id="KW-0378">Hydrolase</keyword>
<dbReference type="Pfam" id="PF00082">
    <property type="entry name" value="Peptidase_S8"/>
    <property type="match status" value="1"/>
</dbReference>
<dbReference type="InterPro" id="IPR050131">
    <property type="entry name" value="Peptidase_S8_subtilisin-like"/>
</dbReference>
<dbReference type="InterPro" id="IPR034193">
    <property type="entry name" value="PCSK9_ProteinaseK-like"/>
</dbReference>
<dbReference type="InterPro" id="IPR015500">
    <property type="entry name" value="Peptidase_S8_subtilisin-rel"/>
</dbReference>
<feature type="chain" id="PRO_5042020011" description="Peptidase S8/S53 domain-containing protein" evidence="6">
    <location>
        <begin position="21"/>
        <end position="396"/>
    </location>
</feature>
<dbReference type="SUPFAM" id="SSF52743">
    <property type="entry name" value="Subtilisin-like"/>
    <property type="match status" value="1"/>
</dbReference>
<dbReference type="Gene3D" id="3.40.50.200">
    <property type="entry name" value="Peptidase S8/S53 domain"/>
    <property type="match status" value="1"/>
</dbReference>
<dbReference type="PROSITE" id="PS00136">
    <property type="entry name" value="SUBTILASE_ASP"/>
    <property type="match status" value="1"/>
</dbReference>
<evidence type="ECO:0000313" key="8">
    <source>
        <dbReference type="EMBL" id="KAJ3476973.1"/>
    </source>
</evidence>
<comment type="caution">
    <text evidence="5">Lacks conserved residue(s) required for the propagation of feature annotation.</text>
</comment>
<dbReference type="InterPro" id="IPR022398">
    <property type="entry name" value="Peptidase_S8_His-AS"/>
</dbReference>
<evidence type="ECO:0000256" key="5">
    <source>
        <dbReference type="PROSITE-ProRule" id="PRU01240"/>
    </source>
</evidence>
<dbReference type="EMBL" id="JANAWD010000646">
    <property type="protein sequence ID" value="KAJ3476973.1"/>
    <property type="molecule type" value="Genomic_DNA"/>
</dbReference>
<evidence type="ECO:0000256" key="3">
    <source>
        <dbReference type="ARBA" id="ARBA00022801"/>
    </source>
</evidence>
<dbReference type="CDD" id="cd04077">
    <property type="entry name" value="Peptidases_S8_PCSK9_ProteinaseK_like"/>
    <property type="match status" value="1"/>
</dbReference>
<comment type="caution">
    <text evidence="8">The sequence shown here is derived from an EMBL/GenBank/DDBJ whole genome shotgun (WGS) entry which is preliminary data.</text>
</comment>
<dbReference type="PROSITE" id="PS51892">
    <property type="entry name" value="SUBTILASE"/>
    <property type="match status" value="1"/>
</dbReference>
<dbReference type="InterPro" id="IPR023827">
    <property type="entry name" value="Peptidase_S8_Asp-AS"/>
</dbReference>
<dbReference type="GO" id="GO:0005615">
    <property type="term" value="C:extracellular space"/>
    <property type="evidence" value="ECO:0007669"/>
    <property type="project" value="TreeGrafter"/>
</dbReference>
<evidence type="ECO:0000313" key="9">
    <source>
        <dbReference type="Proteomes" id="UP001212997"/>
    </source>
</evidence>
<dbReference type="PANTHER" id="PTHR43806:SF11">
    <property type="entry name" value="CEREVISIN-RELATED"/>
    <property type="match status" value="1"/>
</dbReference>
<sequence>MHSVVLLSAAFASLLAPTLAAQPPVRIEEFKGRVKQGSYIVQLSHNVSKETHIDWVGSRFGKHVVTRHDWDFGNFTAYAGMELSDFACIVIMLRRPTGTFHASDLPELQSHPDVVGISQDYEITTHEVLTQEDAPWGLARIAQNTTLADRDPNMLNYKVPYDSKAGQGVDIYIVDSGIMVEHEQFGGRAAWAPTSQNYSETDLFGHGTHVAGIAGSSQFGVAKNANLIAVKVFPDRGNTSLSNVLSGLSLVMSEASKSNRSSVVNMSFGGPASEMLDKAVTAVSAGNDNTNADDFSPARASHVVTVGATTITDARAPYSNYGDSVDIFAPGEDIISTWPSDQSAAPFVAGVIACYLSDHGKTNPGAMSVILKQESNLRQITSVPSGTPNLFLQALS</sequence>
<keyword evidence="9" id="KW-1185">Reference proteome</keyword>
<dbReference type="PROSITE" id="PS00137">
    <property type="entry name" value="SUBTILASE_HIS"/>
    <property type="match status" value="1"/>
</dbReference>
<dbReference type="PANTHER" id="PTHR43806">
    <property type="entry name" value="PEPTIDASE S8"/>
    <property type="match status" value="1"/>
</dbReference>
<dbReference type="Proteomes" id="UP001212997">
    <property type="component" value="Unassembled WGS sequence"/>
</dbReference>
<dbReference type="InterPro" id="IPR036852">
    <property type="entry name" value="Peptidase_S8/S53_dom_sf"/>
</dbReference>
<evidence type="ECO:0000256" key="2">
    <source>
        <dbReference type="ARBA" id="ARBA00022670"/>
    </source>
</evidence>
<comment type="similarity">
    <text evidence="1 5">Belongs to the peptidase S8 family.</text>
</comment>
<protein>
    <recommendedName>
        <fullName evidence="7">Peptidase S8/S53 domain-containing protein</fullName>
    </recommendedName>
</protein>
<dbReference type="GO" id="GO:0004252">
    <property type="term" value="F:serine-type endopeptidase activity"/>
    <property type="evidence" value="ECO:0007669"/>
    <property type="project" value="InterPro"/>
</dbReference>
<dbReference type="GO" id="GO:0006508">
    <property type="term" value="P:proteolysis"/>
    <property type="evidence" value="ECO:0007669"/>
    <property type="project" value="UniProtKB-KW"/>
</dbReference>
<dbReference type="AlphaFoldDB" id="A0AAD5UT03"/>
<feature type="domain" description="Peptidase S8/S53" evidence="7">
    <location>
        <begin position="166"/>
        <end position="373"/>
    </location>
</feature>
<evidence type="ECO:0000256" key="1">
    <source>
        <dbReference type="ARBA" id="ARBA00011073"/>
    </source>
</evidence>
<keyword evidence="4" id="KW-0720">Serine protease</keyword>
<organism evidence="8 9">
    <name type="scientific">Meripilus lineatus</name>
    <dbReference type="NCBI Taxonomy" id="2056292"/>
    <lineage>
        <taxon>Eukaryota</taxon>
        <taxon>Fungi</taxon>
        <taxon>Dikarya</taxon>
        <taxon>Basidiomycota</taxon>
        <taxon>Agaricomycotina</taxon>
        <taxon>Agaricomycetes</taxon>
        <taxon>Polyporales</taxon>
        <taxon>Meripilaceae</taxon>
        <taxon>Meripilus</taxon>
    </lineage>
</organism>
<dbReference type="InterPro" id="IPR000209">
    <property type="entry name" value="Peptidase_S8/S53_dom"/>
</dbReference>
<feature type="signal peptide" evidence="6">
    <location>
        <begin position="1"/>
        <end position="20"/>
    </location>
</feature>
<reference evidence="8" key="1">
    <citation type="submission" date="2022-07" db="EMBL/GenBank/DDBJ databases">
        <title>Genome Sequence of Physisporinus lineatus.</title>
        <authorList>
            <person name="Buettner E."/>
        </authorList>
    </citation>
    <scope>NUCLEOTIDE SEQUENCE</scope>
    <source>
        <strain evidence="8">VT162</strain>
    </source>
</reference>
<evidence type="ECO:0000259" key="7">
    <source>
        <dbReference type="Pfam" id="PF00082"/>
    </source>
</evidence>
<keyword evidence="6" id="KW-0732">Signal</keyword>
<name>A0AAD5UT03_9APHY</name>
<accession>A0AAD5UT03</accession>
<proteinExistence type="inferred from homology"/>
<evidence type="ECO:0000256" key="4">
    <source>
        <dbReference type="ARBA" id="ARBA00022825"/>
    </source>
</evidence>
<gene>
    <name evidence="8" type="ORF">NLI96_g10781</name>
</gene>